<keyword evidence="2 8" id="KW-0255">Endonuclease</keyword>
<proteinExistence type="inferred from homology"/>
<dbReference type="RefSeq" id="WP_224758765.1">
    <property type="nucleotide sequence ID" value="NZ_PPEL01000015.1"/>
</dbReference>
<keyword evidence="3" id="KW-0227">DNA damage</keyword>
<evidence type="ECO:0000313" key="8">
    <source>
        <dbReference type="EMBL" id="HJH43778.1"/>
    </source>
</evidence>
<feature type="region of interest" description="Disordered" evidence="7">
    <location>
        <begin position="47"/>
        <end position="68"/>
    </location>
</feature>
<dbReference type="AlphaFoldDB" id="A0A9D2VLA4"/>
<dbReference type="GO" id="GO:0006298">
    <property type="term" value="P:mismatch repair"/>
    <property type="evidence" value="ECO:0007669"/>
    <property type="project" value="InterPro"/>
</dbReference>
<dbReference type="GO" id="GO:0004519">
    <property type="term" value="F:endonuclease activity"/>
    <property type="evidence" value="ECO:0007669"/>
    <property type="project" value="UniProtKB-KW"/>
</dbReference>
<dbReference type="Pfam" id="PF03852">
    <property type="entry name" value="Vsr"/>
    <property type="match status" value="1"/>
</dbReference>
<comment type="similarity">
    <text evidence="6">Belongs to the Vsr family.</text>
</comment>
<organism evidence="8 9">
    <name type="scientific">Rubneribacter badeniensis</name>
    <dbReference type="NCBI Taxonomy" id="2070688"/>
    <lineage>
        <taxon>Bacteria</taxon>
        <taxon>Bacillati</taxon>
        <taxon>Actinomycetota</taxon>
        <taxon>Coriobacteriia</taxon>
        <taxon>Eggerthellales</taxon>
        <taxon>Eggerthellaceae</taxon>
        <taxon>Rubneribacter</taxon>
    </lineage>
</organism>
<comment type="caution">
    <text evidence="8">The sequence shown here is derived from an EMBL/GenBank/DDBJ whole genome shotgun (WGS) entry which is preliminary data.</text>
</comment>
<evidence type="ECO:0000256" key="2">
    <source>
        <dbReference type="ARBA" id="ARBA00022759"/>
    </source>
</evidence>
<dbReference type="InterPro" id="IPR004603">
    <property type="entry name" value="DNA_mismatch_endonuc_vsr"/>
</dbReference>
<evidence type="ECO:0000256" key="4">
    <source>
        <dbReference type="ARBA" id="ARBA00022801"/>
    </source>
</evidence>
<accession>A0A9D2VLA4</accession>
<evidence type="ECO:0000256" key="3">
    <source>
        <dbReference type="ARBA" id="ARBA00022763"/>
    </source>
</evidence>
<gene>
    <name evidence="8" type="ORF">K8V16_08265</name>
</gene>
<reference evidence="8" key="2">
    <citation type="submission" date="2021-09" db="EMBL/GenBank/DDBJ databases">
        <authorList>
            <person name="Gilroy R."/>
        </authorList>
    </citation>
    <scope>NUCLEOTIDE SEQUENCE</scope>
    <source>
        <strain evidence="8">USAMLcec12-2067</strain>
    </source>
</reference>
<evidence type="ECO:0000256" key="1">
    <source>
        <dbReference type="ARBA" id="ARBA00022722"/>
    </source>
</evidence>
<dbReference type="GO" id="GO:0016787">
    <property type="term" value="F:hydrolase activity"/>
    <property type="evidence" value="ECO:0007669"/>
    <property type="project" value="UniProtKB-KW"/>
</dbReference>
<name>A0A9D2VLA4_9ACTN</name>
<dbReference type="NCBIfam" id="TIGR00632">
    <property type="entry name" value="vsr"/>
    <property type="match status" value="1"/>
</dbReference>
<evidence type="ECO:0000313" key="9">
    <source>
        <dbReference type="Proteomes" id="UP000789325"/>
    </source>
</evidence>
<keyword evidence="5" id="KW-0234">DNA repair</keyword>
<reference evidence="8" key="1">
    <citation type="journal article" date="2021" name="PeerJ">
        <title>Extensive microbial diversity within the chicken gut microbiome revealed by metagenomics and culture.</title>
        <authorList>
            <person name="Gilroy R."/>
            <person name="Ravi A."/>
            <person name="Getino M."/>
            <person name="Pursley I."/>
            <person name="Horton D.L."/>
            <person name="Alikhan N.F."/>
            <person name="Baker D."/>
            <person name="Gharbi K."/>
            <person name="Hall N."/>
            <person name="Watson M."/>
            <person name="Adriaenssens E.M."/>
            <person name="Foster-Nyarko E."/>
            <person name="Jarju S."/>
            <person name="Secka A."/>
            <person name="Antonio M."/>
            <person name="Oren A."/>
            <person name="Chaudhuri R.R."/>
            <person name="La Ragione R."/>
            <person name="Hildebrand F."/>
            <person name="Pallen M.J."/>
        </authorList>
    </citation>
    <scope>NUCLEOTIDE SEQUENCE</scope>
    <source>
        <strain evidence="8">USAMLcec12-2067</strain>
    </source>
</reference>
<dbReference type="Gene3D" id="3.40.960.10">
    <property type="entry name" value="VSR Endonuclease"/>
    <property type="match status" value="1"/>
</dbReference>
<dbReference type="EMBL" id="DYZL01000178">
    <property type="protein sequence ID" value="HJH43778.1"/>
    <property type="molecule type" value="Genomic_DNA"/>
</dbReference>
<dbReference type="SUPFAM" id="SSF52980">
    <property type="entry name" value="Restriction endonuclease-like"/>
    <property type="match status" value="1"/>
</dbReference>
<evidence type="ECO:0000256" key="5">
    <source>
        <dbReference type="ARBA" id="ARBA00023204"/>
    </source>
</evidence>
<dbReference type="Proteomes" id="UP000789325">
    <property type="component" value="Unassembled WGS sequence"/>
</dbReference>
<keyword evidence="4" id="KW-0378">Hydrolase</keyword>
<keyword evidence="1" id="KW-0540">Nuclease</keyword>
<dbReference type="CDD" id="cd00221">
    <property type="entry name" value="Vsr"/>
    <property type="match status" value="1"/>
</dbReference>
<protein>
    <submittedName>
        <fullName evidence="8">Very short patch repair endonuclease</fullName>
    </submittedName>
</protein>
<dbReference type="InterPro" id="IPR011335">
    <property type="entry name" value="Restrct_endonuc-II-like"/>
</dbReference>
<evidence type="ECO:0000256" key="6">
    <source>
        <dbReference type="ARBA" id="ARBA00029466"/>
    </source>
</evidence>
<sequence>MLRMTVCQHIDHAAFAAADCRDSSLSCSLAALECALAARPALPAARRIEPPPATNEHVRKSMKGNKRANTKPELLVRARLRAAGLGGYRLQWKVPGRPDVAWPGKKTALFINGCFWHRCPRCKPRMPKSNVEYWVVKFQRNVERDERSVAELEALGWKVHVIWECQLKKKEIDATFAELLPVLAEELGKELRV</sequence>
<evidence type="ECO:0000256" key="7">
    <source>
        <dbReference type="SAM" id="MobiDB-lite"/>
    </source>
</evidence>